<proteinExistence type="predicted"/>
<feature type="domain" description="N-acetyltransferase" evidence="1">
    <location>
        <begin position="1"/>
        <end position="158"/>
    </location>
</feature>
<dbReference type="InterPro" id="IPR016181">
    <property type="entry name" value="Acyl_CoA_acyltransferase"/>
</dbReference>
<comment type="caution">
    <text evidence="2">The sequence shown here is derived from an EMBL/GenBank/DDBJ whole genome shotgun (WGS) entry which is preliminary data.</text>
</comment>
<evidence type="ECO:0000313" key="3">
    <source>
        <dbReference type="Proteomes" id="UP001206895"/>
    </source>
</evidence>
<evidence type="ECO:0000313" key="2">
    <source>
        <dbReference type="EMBL" id="MCP2177384.1"/>
    </source>
</evidence>
<dbReference type="CDD" id="cd04301">
    <property type="entry name" value="NAT_SF"/>
    <property type="match status" value="1"/>
</dbReference>
<protein>
    <submittedName>
        <fullName evidence="2">Acetyltransferase</fullName>
    </submittedName>
</protein>
<accession>A0ABT1HGS0</accession>
<keyword evidence="3" id="KW-1185">Reference proteome</keyword>
<dbReference type="InterPro" id="IPR000182">
    <property type="entry name" value="GNAT_dom"/>
</dbReference>
<dbReference type="SUPFAM" id="SSF55729">
    <property type="entry name" value="Acyl-CoA N-acyltransferases (Nat)"/>
    <property type="match status" value="1"/>
</dbReference>
<organism evidence="2 3">
    <name type="scientific">Williamsia maris</name>
    <dbReference type="NCBI Taxonomy" id="72806"/>
    <lineage>
        <taxon>Bacteria</taxon>
        <taxon>Bacillati</taxon>
        <taxon>Actinomycetota</taxon>
        <taxon>Actinomycetes</taxon>
        <taxon>Mycobacteriales</taxon>
        <taxon>Nocardiaceae</taxon>
        <taxon>Williamsia</taxon>
    </lineage>
</organism>
<reference evidence="2 3" key="1">
    <citation type="submission" date="2022-06" db="EMBL/GenBank/DDBJ databases">
        <title>Genomic Encyclopedia of Archaeal and Bacterial Type Strains, Phase II (KMG-II): from individual species to whole genera.</title>
        <authorList>
            <person name="Goeker M."/>
        </authorList>
    </citation>
    <scope>NUCLEOTIDE SEQUENCE [LARGE SCALE GENOMIC DNA]</scope>
    <source>
        <strain evidence="2 3">DSM 44693</strain>
    </source>
</reference>
<dbReference type="Gene3D" id="3.40.630.30">
    <property type="match status" value="1"/>
</dbReference>
<name>A0ABT1HGS0_9NOCA</name>
<dbReference type="EMBL" id="JAMTCJ010000003">
    <property type="protein sequence ID" value="MCP2177384.1"/>
    <property type="molecule type" value="Genomic_DNA"/>
</dbReference>
<dbReference type="RefSeq" id="WP_253662327.1">
    <property type="nucleotide sequence ID" value="NZ_BAAAJQ010000001.1"/>
</dbReference>
<dbReference type="Pfam" id="PF13508">
    <property type="entry name" value="Acetyltransf_7"/>
    <property type="match status" value="1"/>
</dbReference>
<dbReference type="Proteomes" id="UP001206895">
    <property type="component" value="Unassembled WGS sequence"/>
</dbReference>
<evidence type="ECO:0000259" key="1">
    <source>
        <dbReference type="PROSITE" id="PS51186"/>
    </source>
</evidence>
<dbReference type="PROSITE" id="PS51186">
    <property type="entry name" value="GNAT"/>
    <property type="match status" value="1"/>
</dbReference>
<gene>
    <name evidence="2" type="ORF">LX13_003212</name>
</gene>
<sequence length="177" mass="19012">MLIRPLDRTDTAETNAMLAVIHAAFTTPESPDTEPVEVELTRRLLAGPDAVDALTLVALSRDTHEIVGMVMGTQSWIGDERAVGLGPLAVAPDAQSHGIGSALVHAVVAASDALRYPVAALLGEPAYYSRFGFVAAETLDVRSPDPQWGTYFQARRLSSWTDSAVGDFRYAPPFTEM</sequence>